<accession>A0ACC0IUF6</accession>
<organism evidence="1 2">
    <name type="scientific">Camellia lanceoleosa</name>
    <dbReference type="NCBI Taxonomy" id="1840588"/>
    <lineage>
        <taxon>Eukaryota</taxon>
        <taxon>Viridiplantae</taxon>
        <taxon>Streptophyta</taxon>
        <taxon>Embryophyta</taxon>
        <taxon>Tracheophyta</taxon>
        <taxon>Spermatophyta</taxon>
        <taxon>Magnoliopsida</taxon>
        <taxon>eudicotyledons</taxon>
        <taxon>Gunneridae</taxon>
        <taxon>Pentapetalae</taxon>
        <taxon>asterids</taxon>
        <taxon>Ericales</taxon>
        <taxon>Theaceae</taxon>
        <taxon>Camellia</taxon>
    </lineage>
</organism>
<evidence type="ECO:0000313" key="2">
    <source>
        <dbReference type="Proteomes" id="UP001060215"/>
    </source>
</evidence>
<protein>
    <submittedName>
        <fullName evidence="1">Ribonuclease H protein</fullName>
    </submittedName>
</protein>
<keyword evidence="2" id="KW-1185">Reference proteome</keyword>
<comment type="caution">
    <text evidence="1">The sequence shown here is derived from an EMBL/GenBank/DDBJ whole genome shotgun (WGS) entry which is preliminary data.</text>
</comment>
<gene>
    <name evidence="1" type="ORF">LOK49_LG02G02040</name>
</gene>
<dbReference type="Proteomes" id="UP001060215">
    <property type="component" value="Chromosome 3"/>
</dbReference>
<sequence>MLIKSGRSTRFWLDEWAKCGPLRGCIEGPLASTDSSLRVCDVWVANDWDFSRVSFVLPFEILDCIRSTSLPWFSAANDIRVWKHSTDGQFRSNSAYLLAKEFHPSPPITNWSWVWAIPANPRILHFVWRVLHLKLNTKTHLFHRCFVTHNLLASVNASPKPLITFLENASLPLTVGLVSVFLRKSSLHSPSTFILGSS</sequence>
<proteinExistence type="predicted"/>
<name>A0ACC0IUF6_9ERIC</name>
<evidence type="ECO:0000313" key="1">
    <source>
        <dbReference type="EMBL" id="KAI8028572.1"/>
    </source>
</evidence>
<dbReference type="EMBL" id="CM045760">
    <property type="protein sequence ID" value="KAI8028572.1"/>
    <property type="molecule type" value="Genomic_DNA"/>
</dbReference>
<reference evidence="1 2" key="1">
    <citation type="journal article" date="2022" name="Plant J.">
        <title>Chromosome-level genome of Camellia lanceoleosa provides a valuable resource for understanding genome evolution and self-incompatibility.</title>
        <authorList>
            <person name="Gong W."/>
            <person name="Xiao S."/>
            <person name="Wang L."/>
            <person name="Liao Z."/>
            <person name="Chang Y."/>
            <person name="Mo W."/>
            <person name="Hu G."/>
            <person name="Li W."/>
            <person name="Zhao G."/>
            <person name="Zhu H."/>
            <person name="Hu X."/>
            <person name="Ji K."/>
            <person name="Xiang X."/>
            <person name="Song Q."/>
            <person name="Yuan D."/>
            <person name="Jin S."/>
            <person name="Zhang L."/>
        </authorList>
    </citation>
    <scope>NUCLEOTIDE SEQUENCE [LARGE SCALE GENOMIC DNA]</scope>
    <source>
        <strain evidence="1">SQ_2022a</strain>
    </source>
</reference>